<dbReference type="AlphaFoldDB" id="A0A9Q3UJX1"/>
<evidence type="ECO:0000256" key="3">
    <source>
        <dbReference type="ARBA" id="ARBA00022833"/>
    </source>
</evidence>
<dbReference type="InterPro" id="IPR029229">
    <property type="entry name" value="Alkyl_sulf_C"/>
</dbReference>
<comment type="caution">
    <text evidence="9">The sequence shown here is derived from an EMBL/GenBank/DDBJ whole genome shotgun (WGS) entry which is preliminary data.</text>
</comment>
<evidence type="ECO:0000259" key="7">
    <source>
        <dbReference type="Pfam" id="PF14863"/>
    </source>
</evidence>
<dbReference type="GO" id="GO:0016787">
    <property type="term" value="F:hydrolase activity"/>
    <property type="evidence" value="ECO:0007669"/>
    <property type="project" value="UniProtKB-KW"/>
</dbReference>
<evidence type="ECO:0000256" key="1">
    <source>
        <dbReference type="ARBA" id="ARBA00022723"/>
    </source>
</evidence>
<feature type="signal peptide" evidence="5">
    <location>
        <begin position="1"/>
        <end position="23"/>
    </location>
</feature>
<dbReference type="InterPro" id="IPR052195">
    <property type="entry name" value="Bact_Alkyl/Aryl-Sulfatase"/>
</dbReference>
<dbReference type="GO" id="GO:0046872">
    <property type="term" value="F:metal ion binding"/>
    <property type="evidence" value="ECO:0007669"/>
    <property type="project" value="UniProtKB-KW"/>
</dbReference>
<keyword evidence="2" id="KW-0378">Hydrolase</keyword>
<comment type="similarity">
    <text evidence="4">Belongs to the metallo-beta-lactamase superfamily. Type III sulfatase family.</text>
</comment>
<dbReference type="SUPFAM" id="SSF56281">
    <property type="entry name" value="Metallo-hydrolase/oxidoreductase"/>
    <property type="match status" value="1"/>
</dbReference>
<feature type="domain" description="Metallo-beta-lactamase" evidence="6">
    <location>
        <begin position="95"/>
        <end position="142"/>
    </location>
</feature>
<dbReference type="RefSeq" id="WP_176296539.1">
    <property type="nucleotide sequence ID" value="NZ_CP064041.1"/>
</dbReference>
<proteinExistence type="inferred from homology"/>
<dbReference type="Pfam" id="PF14864">
    <property type="entry name" value="Alkyl_sulf_C"/>
    <property type="match status" value="1"/>
</dbReference>
<accession>A0A9Q3UJX1</accession>
<dbReference type="Gene3D" id="1.25.40.880">
    <property type="entry name" value="Alkyl sulfatase, dimerisation domain"/>
    <property type="match status" value="1"/>
</dbReference>
<evidence type="ECO:0000256" key="2">
    <source>
        <dbReference type="ARBA" id="ARBA00022801"/>
    </source>
</evidence>
<reference evidence="9" key="1">
    <citation type="submission" date="2020-09" db="EMBL/GenBank/DDBJ databases">
        <title>Genome sequence of Vibrio parahaemolyticus isolates.</title>
        <authorList>
            <person name="Hammerl J.A."/>
            <person name="Strauch E."/>
        </authorList>
    </citation>
    <scope>NUCLEOTIDE SEQUENCE</scope>
    <source>
        <strain evidence="9">17-VB00146</strain>
    </source>
</reference>
<feature type="domain" description="Alkyl sulfatase C-terminal" evidence="8">
    <location>
        <begin position="507"/>
        <end position="610"/>
    </location>
</feature>
<dbReference type="Proteomes" id="UP000726777">
    <property type="component" value="Unassembled WGS sequence"/>
</dbReference>
<dbReference type="GO" id="GO:0046983">
    <property type="term" value="F:protein dimerization activity"/>
    <property type="evidence" value="ECO:0007669"/>
    <property type="project" value="InterPro"/>
</dbReference>
<feature type="domain" description="Alkyl sulfatase dimerisation" evidence="7">
    <location>
        <begin position="352"/>
        <end position="487"/>
    </location>
</feature>
<sequence>MKVKTLTLALTSIMALTATSSFAANNADFNSPYMNAKDTPLTHLPENGNNAKVNLETAKYWNLDVNSEQRASYDDPITINVADGIWTFATRSILNVSVVEAPEGLIVFDTGDNGHDAAEFYAMLRKETDKPIAAIVYSHEHYVFGARYFVDQEAARGNNNIKIIGHPNTNASIAKNGGAASIHPETSGITIGRSIEQFNAYATPEKGDNAAYKNTIMPDQSGFVPVNLSPTYDGETINVAGLDIVFYMDGIATDTANQLMSYIPSKKAVVNNVLWGWFPNIYSARGGRYRNPNEWMNAVEKIKELKPEIVMSTHSTSVVGNDKINKRLKDYHDGLAFVLDQTLKNIALGQGPDELRYSVKLPKYLKESPILVQNYGEVSIMAPRIYTALFGQFDRNATHLNKLHPQDEATRMVSAMGGEDKVYNLAKTAFDNGDYLWSAQLSDFLVKVNPTQENKELKADALEQMGYRATSTNSRSFYMAQAAELRGQVNIIKNVPALPAAIVKNINDYVDYYRIRINPERSGDTEATIKFDFGDNHVYGLEISRAVVNYLDNAEMSKAKSDVTVQMKPEVWAEIYNNIATFDDLLKAGKVKVTQGGNAKASQLMGLFDPIYDWKNDKGLQDLAKMLGQSEQ</sequence>
<keyword evidence="5" id="KW-0732">Signal</keyword>
<evidence type="ECO:0000259" key="8">
    <source>
        <dbReference type="Pfam" id="PF14864"/>
    </source>
</evidence>
<evidence type="ECO:0000313" key="10">
    <source>
        <dbReference type="Proteomes" id="UP000726777"/>
    </source>
</evidence>
<dbReference type="InterPro" id="IPR029228">
    <property type="entry name" value="Alkyl_sulf_dimr"/>
</dbReference>
<dbReference type="Pfam" id="PF00753">
    <property type="entry name" value="Lactamase_B"/>
    <property type="match status" value="1"/>
</dbReference>
<dbReference type="EMBL" id="JACVHL010000059">
    <property type="protein sequence ID" value="MCC3808489.1"/>
    <property type="molecule type" value="Genomic_DNA"/>
</dbReference>
<dbReference type="InterPro" id="IPR038536">
    <property type="entry name" value="Alkyl/aryl-sulf_dimr_sf"/>
</dbReference>
<evidence type="ECO:0000313" key="9">
    <source>
        <dbReference type="EMBL" id="MCC3808489.1"/>
    </source>
</evidence>
<dbReference type="PANTHER" id="PTHR43223">
    <property type="entry name" value="ALKYL/ARYL-SULFATASE"/>
    <property type="match status" value="1"/>
</dbReference>
<organism evidence="9 10">
    <name type="scientific">Vibrio parahaemolyticus</name>
    <dbReference type="NCBI Taxonomy" id="670"/>
    <lineage>
        <taxon>Bacteria</taxon>
        <taxon>Pseudomonadati</taxon>
        <taxon>Pseudomonadota</taxon>
        <taxon>Gammaproteobacteria</taxon>
        <taxon>Vibrionales</taxon>
        <taxon>Vibrionaceae</taxon>
        <taxon>Vibrio</taxon>
    </lineage>
</organism>
<dbReference type="InterPro" id="IPR001279">
    <property type="entry name" value="Metallo-B-lactamas"/>
</dbReference>
<dbReference type="Gene3D" id="3.30.1050.10">
    <property type="entry name" value="SCP2 sterol-binding domain"/>
    <property type="match status" value="1"/>
</dbReference>
<dbReference type="PANTHER" id="PTHR43223:SF2">
    <property type="entry name" value="METALLO-BETA-LACTAMASE DOMAIN-CONTAINING PROTEIN"/>
    <property type="match status" value="1"/>
</dbReference>
<dbReference type="InterPro" id="IPR036866">
    <property type="entry name" value="RibonucZ/Hydroxyglut_hydro"/>
</dbReference>
<protein>
    <submittedName>
        <fullName evidence="9">MBL fold metallo-hydrolase</fullName>
    </submittedName>
</protein>
<keyword evidence="3" id="KW-0862">Zinc</keyword>
<evidence type="ECO:0000256" key="4">
    <source>
        <dbReference type="ARBA" id="ARBA00033751"/>
    </source>
</evidence>
<name>A0A9Q3UJX1_VIBPH</name>
<dbReference type="Gene3D" id="3.60.15.30">
    <property type="entry name" value="Metallo-beta-lactamase domain"/>
    <property type="match status" value="1"/>
</dbReference>
<evidence type="ECO:0000259" key="6">
    <source>
        <dbReference type="Pfam" id="PF00753"/>
    </source>
</evidence>
<feature type="chain" id="PRO_5040222949" evidence="5">
    <location>
        <begin position="24"/>
        <end position="632"/>
    </location>
</feature>
<dbReference type="InterPro" id="IPR036527">
    <property type="entry name" value="SCP2_sterol-bd_dom_sf"/>
</dbReference>
<dbReference type="SUPFAM" id="SSF55718">
    <property type="entry name" value="SCP-like"/>
    <property type="match status" value="1"/>
</dbReference>
<dbReference type="Pfam" id="PF14863">
    <property type="entry name" value="Alkyl_sulf_dimr"/>
    <property type="match status" value="1"/>
</dbReference>
<evidence type="ECO:0000256" key="5">
    <source>
        <dbReference type="SAM" id="SignalP"/>
    </source>
</evidence>
<gene>
    <name evidence="9" type="ORF">IB292_26225</name>
</gene>
<keyword evidence="1" id="KW-0479">Metal-binding</keyword>